<protein>
    <recommendedName>
        <fullName evidence="3">Hemerythrin-like domain-containing protein</fullName>
    </recommendedName>
</protein>
<evidence type="ECO:0000313" key="1">
    <source>
        <dbReference type="EMBL" id="PAX06412.1"/>
    </source>
</evidence>
<dbReference type="AlphaFoldDB" id="A0A2A2SB54"/>
<dbReference type="EMBL" id="NSLI01000007">
    <property type="protein sequence ID" value="PAX06412.1"/>
    <property type="molecule type" value="Genomic_DNA"/>
</dbReference>
<name>A0A2A2SB54_9SPHN</name>
<gene>
    <name evidence="1" type="ORF">CKY28_17610</name>
</gene>
<reference evidence="2" key="1">
    <citation type="submission" date="2017-09" db="EMBL/GenBank/DDBJ databases">
        <authorList>
            <person name="Feng G."/>
            <person name="Zhu H."/>
        </authorList>
    </citation>
    <scope>NUCLEOTIDE SEQUENCE [LARGE SCALE GENOMIC DNA]</scope>
    <source>
        <strain evidence="2">1PNM-20</strain>
    </source>
</reference>
<dbReference type="Proteomes" id="UP000218151">
    <property type="component" value="Unassembled WGS sequence"/>
</dbReference>
<keyword evidence="2" id="KW-1185">Reference proteome</keyword>
<evidence type="ECO:0008006" key="3">
    <source>
        <dbReference type="Google" id="ProtNLM"/>
    </source>
</evidence>
<proteinExistence type="predicted"/>
<accession>A0A2A2SB54</accession>
<evidence type="ECO:0000313" key="2">
    <source>
        <dbReference type="Proteomes" id="UP000218151"/>
    </source>
</evidence>
<organism evidence="1 2">
    <name type="scientific">Sphingomonas lenta</name>
    <dbReference type="NCBI Taxonomy" id="1141887"/>
    <lineage>
        <taxon>Bacteria</taxon>
        <taxon>Pseudomonadati</taxon>
        <taxon>Pseudomonadota</taxon>
        <taxon>Alphaproteobacteria</taxon>
        <taxon>Sphingomonadales</taxon>
        <taxon>Sphingomonadaceae</taxon>
        <taxon>Sphingomonas</taxon>
    </lineage>
</organism>
<sequence length="154" mass="17393">MRPRSLLSRLDALQHEALAIIDRATACLEQSPEIARAELAHLRWKLARALREYQVFKHSHIFDPAIASGSPSLAEAGRRLKIDCIAGGETFFRYVRFWSSKDVVANWGEFRAATRDLGRNLRDHVSSEGTQIRLLLAEATKRGLVSAREDRLQA</sequence>
<comment type="caution">
    <text evidence="1">The sequence shown here is derived from an EMBL/GenBank/DDBJ whole genome shotgun (WGS) entry which is preliminary data.</text>
</comment>